<dbReference type="STRING" id="675120.M2Y312"/>
<name>M2Y312_DOTSN</name>
<reference evidence="3" key="1">
    <citation type="journal article" date="2012" name="PLoS Genet.">
        <title>The genomes of the fungal plant pathogens Cladosporium fulvum and Dothistroma septosporum reveal adaptation to different hosts and lifestyles but also signatures of common ancestry.</title>
        <authorList>
            <person name="de Wit P.J.G.M."/>
            <person name="van der Burgt A."/>
            <person name="Oekmen B."/>
            <person name="Stergiopoulos I."/>
            <person name="Abd-Elsalam K.A."/>
            <person name="Aerts A.L."/>
            <person name="Bahkali A.H."/>
            <person name="Beenen H.G."/>
            <person name="Chettri P."/>
            <person name="Cox M.P."/>
            <person name="Datema E."/>
            <person name="de Vries R.P."/>
            <person name="Dhillon B."/>
            <person name="Ganley A.R."/>
            <person name="Griffiths S.A."/>
            <person name="Guo Y."/>
            <person name="Hamelin R.C."/>
            <person name="Henrissat B."/>
            <person name="Kabir M.S."/>
            <person name="Jashni M.K."/>
            <person name="Kema G."/>
            <person name="Klaubauf S."/>
            <person name="Lapidus A."/>
            <person name="Levasseur A."/>
            <person name="Lindquist E."/>
            <person name="Mehrabi R."/>
            <person name="Ohm R.A."/>
            <person name="Owen T.J."/>
            <person name="Salamov A."/>
            <person name="Schwelm A."/>
            <person name="Schijlen E."/>
            <person name="Sun H."/>
            <person name="van den Burg H.A."/>
            <person name="van Ham R.C.H.J."/>
            <person name="Zhang S."/>
            <person name="Goodwin S.B."/>
            <person name="Grigoriev I.V."/>
            <person name="Collemare J."/>
            <person name="Bradshaw R.E."/>
        </authorList>
    </citation>
    <scope>NUCLEOTIDE SEQUENCE [LARGE SCALE GENOMIC DNA]</scope>
    <source>
        <strain evidence="3">NZE10 / CBS 128990</strain>
    </source>
</reference>
<proteinExistence type="predicted"/>
<dbReference type="GO" id="GO:0015123">
    <property type="term" value="F:acetate transmembrane transporter activity"/>
    <property type="evidence" value="ECO:0007669"/>
    <property type="project" value="TreeGrafter"/>
</dbReference>
<dbReference type="Proteomes" id="UP000016933">
    <property type="component" value="Unassembled WGS sequence"/>
</dbReference>
<accession>M2Y312</accession>
<feature type="region of interest" description="Disordered" evidence="1">
    <location>
        <begin position="129"/>
        <end position="157"/>
    </location>
</feature>
<feature type="non-terminal residue" evidence="2">
    <location>
        <position position="1"/>
    </location>
</feature>
<sequence>PRMSERTYLAPQNQVTGDLRTTVGDPTPTTLGGFLIAHYPTIFSIPGSTGFDHGGAATVGTYFSSGGMLAIIASVMEWIIEVHAILQVFFGVFGEYFLSFSATISPSSDAYAAYASDASGPATNFTSPGFLSGIGRQPNRYGSGSHAADNPRPSEPS</sequence>
<dbReference type="GO" id="GO:0005886">
    <property type="term" value="C:plasma membrane"/>
    <property type="evidence" value="ECO:0007669"/>
    <property type="project" value="TreeGrafter"/>
</dbReference>
<keyword evidence="3" id="KW-1185">Reference proteome</keyword>
<protein>
    <submittedName>
        <fullName evidence="2">Uncharacterized protein</fullName>
    </submittedName>
</protein>
<dbReference type="PANTHER" id="PTHR31123">
    <property type="entry name" value="ACCUMULATION OF DYADS PROTEIN 2-RELATED"/>
    <property type="match status" value="1"/>
</dbReference>
<organism evidence="2 3">
    <name type="scientific">Dothistroma septosporum (strain NZE10 / CBS 128990)</name>
    <name type="common">Red band needle blight fungus</name>
    <name type="synonym">Mycosphaerella pini</name>
    <dbReference type="NCBI Taxonomy" id="675120"/>
    <lineage>
        <taxon>Eukaryota</taxon>
        <taxon>Fungi</taxon>
        <taxon>Dikarya</taxon>
        <taxon>Ascomycota</taxon>
        <taxon>Pezizomycotina</taxon>
        <taxon>Dothideomycetes</taxon>
        <taxon>Dothideomycetidae</taxon>
        <taxon>Mycosphaerellales</taxon>
        <taxon>Mycosphaerellaceae</taxon>
        <taxon>Dothistroma</taxon>
    </lineage>
</organism>
<evidence type="ECO:0000313" key="2">
    <source>
        <dbReference type="EMBL" id="EME39679.1"/>
    </source>
</evidence>
<dbReference type="InterPro" id="IPR051633">
    <property type="entry name" value="AceTr"/>
</dbReference>
<dbReference type="AlphaFoldDB" id="M2Y312"/>
<reference evidence="2 3" key="2">
    <citation type="journal article" date="2012" name="PLoS Pathog.">
        <title>Diverse lifestyles and strategies of plant pathogenesis encoded in the genomes of eighteen Dothideomycetes fungi.</title>
        <authorList>
            <person name="Ohm R.A."/>
            <person name="Feau N."/>
            <person name="Henrissat B."/>
            <person name="Schoch C.L."/>
            <person name="Horwitz B.A."/>
            <person name="Barry K.W."/>
            <person name="Condon B.J."/>
            <person name="Copeland A.C."/>
            <person name="Dhillon B."/>
            <person name="Glaser F."/>
            <person name="Hesse C.N."/>
            <person name="Kosti I."/>
            <person name="LaButti K."/>
            <person name="Lindquist E.A."/>
            <person name="Lucas S."/>
            <person name="Salamov A.A."/>
            <person name="Bradshaw R.E."/>
            <person name="Ciuffetti L."/>
            <person name="Hamelin R.C."/>
            <person name="Kema G.H.J."/>
            <person name="Lawrence C."/>
            <person name="Scott J.A."/>
            <person name="Spatafora J.W."/>
            <person name="Turgeon B.G."/>
            <person name="de Wit P.J.G.M."/>
            <person name="Zhong S."/>
            <person name="Goodwin S.B."/>
            <person name="Grigoriev I.V."/>
        </authorList>
    </citation>
    <scope>NUCLEOTIDE SEQUENCE [LARGE SCALE GENOMIC DNA]</scope>
    <source>
        <strain evidence="3">NZE10 / CBS 128990</strain>
    </source>
</reference>
<dbReference type="OMA" id="MEWIIEV"/>
<dbReference type="EMBL" id="KB446545">
    <property type="protein sequence ID" value="EME39679.1"/>
    <property type="molecule type" value="Genomic_DNA"/>
</dbReference>
<evidence type="ECO:0000313" key="3">
    <source>
        <dbReference type="Proteomes" id="UP000016933"/>
    </source>
</evidence>
<gene>
    <name evidence="2" type="ORF">DOTSEDRAFT_139228</name>
</gene>
<dbReference type="PANTHER" id="PTHR31123:SF4">
    <property type="entry name" value="PROTEIN ALCS"/>
    <property type="match status" value="1"/>
</dbReference>
<evidence type="ECO:0000256" key="1">
    <source>
        <dbReference type="SAM" id="MobiDB-lite"/>
    </source>
</evidence>
<dbReference type="HOGENOM" id="CLU_1682073_0_0_1"/>
<dbReference type="OrthoDB" id="3648309at2759"/>